<dbReference type="PANTHER" id="PTHR35010:SF2">
    <property type="entry name" value="BLL4672 PROTEIN"/>
    <property type="match status" value="1"/>
</dbReference>
<organism evidence="2 3">
    <name type="scientific">Streptomyces litchfieldiae</name>
    <dbReference type="NCBI Taxonomy" id="3075543"/>
    <lineage>
        <taxon>Bacteria</taxon>
        <taxon>Bacillati</taxon>
        <taxon>Actinomycetota</taxon>
        <taxon>Actinomycetes</taxon>
        <taxon>Kitasatosporales</taxon>
        <taxon>Streptomycetaceae</taxon>
        <taxon>Streptomyces</taxon>
    </lineage>
</organism>
<dbReference type="EMBL" id="JAVREL010000013">
    <property type="protein sequence ID" value="MDT0345252.1"/>
    <property type="molecule type" value="Genomic_DNA"/>
</dbReference>
<gene>
    <name evidence="2" type="ORF">RM590_21985</name>
</gene>
<dbReference type="RefSeq" id="WP_311706376.1">
    <property type="nucleotide sequence ID" value="NZ_JAVREL010000013.1"/>
</dbReference>
<comment type="caution">
    <text evidence="2">The sequence shown here is derived from an EMBL/GenBank/DDBJ whole genome shotgun (WGS) entry which is preliminary data.</text>
</comment>
<keyword evidence="3" id="KW-1185">Reference proteome</keyword>
<dbReference type="InterPro" id="IPR041413">
    <property type="entry name" value="MLTR_LBD"/>
</dbReference>
<evidence type="ECO:0000313" key="3">
    <source>
        <dbReference type="Proteomes" id="UP001183246"/>
    </source>
</evidence>
<feature type="domain" description="HTH cro/C1-type" evidence="1">
    <location>
        <begin position="19"/>
        <end position="91"/>
    </location>
</feature>
<accession>A0ABU2MV28</accession>
<dbReference type="Pfam" id="PF17765">
    <property type="entry name" value="MLTR_LBD"/>
    <property type="match status" value="1"/>
</dbReference>
<dbReference type="Gene3D" id="1.10.260.40">
    <property type="entry name" value="lambda repressor-like DNA-binding domains"/>
    <property type="match status" value="1"/>
</dbReference>
<dbReference type="Gene3D" id="3.30.450.180">
    <property type="match status" value="1"/>
</dbReference>
<protein>
    <submittedName>
        <fullName evidence="2">Helix-turn-helix transcriptional regulator</fullName>
    </submittedName>
</protein>
<dbReference type="InterPro" id="IPR001387">
    <property type="entry name" value="Cro/C1-type_HTH"/>
</dbReference>
<dbReference type="Pfam" id="PF13560">
    <property type="entry name" value="HTH_31"/>
    <property type="match status" value="1"/>
</dbReference>
<sequence length="292" mass="33272">MATVEETGADIRRRELAAFLRSRRERIPPERVGLSRGRRRRTPGLRREEVAHLSSVGVTWYTWLEQARDIQVSAGVLDAIARTLLLDAGERSHLFTLAGVADPTPDADSAQVPAALREMLRQLEPLPACVQNGRYDILAYNRTYGRLLCPLDDVPAENRNCMLLAFTDPHWQAALVDREETIRLMTANFRAYMAEHIAEPAWKHMLKRLQRESAEFCELWDRHEVVRSHSGKVKRFRNADVGLLHLDGTRLWLAPQAGSRLVAYVPADEESRERLARLHALALADERGEWTS</sequence>
<dbReference type="SMART" id="SM00530">
    <property type="entry name" value="HTH_XRE"/>
    <property type="match status" value="1"/>
</dbReference>
<reference evidence="3" key="1">
    <citation type="submission" date="2023-07" db="EMBL/GenBank/DDBJ databases">
        <title>30 novel species of actinomycetes from the DSMZ collection.</title>
        <authorList>
            <person name="Nouioui I."/>
        </authorList>
    </citation>
    <scope>NUCLEOTIDE SEQUENCE [LARGE SCALE GENOMIC DNA]</scope>
    <source>
        <strain evidence="3">DSM 44938</strain>
    </source>
</reference>
<dbReference type="InterPro" id="IPR010982">
    <property type="entry name" value="Lambda_DNA-bd_dom_sf"/>
</dbReference>
<evidence type="ECO:0000313" key="2">
    <source>
        <dbReference type="EMBL" id="MDT0345252.1"/>
    </source>
</evidence>
<dbReference type="PANTHER" id="PTHR35010">
    <property type="entry name" value="BLL4672 PROTEIN-RELATED"/>
    <property type="match status" value="1"/>
</dbReference>
<name>A0ABU2MV28_9ACTN</name>
<proteinExistence type="predicted"/>
<evidence type="ECO:0000259" key="1">
    <source>
        <dbReference type="SMART" id="SM00530"/>
    </source>
</evidence>
<dbReference type="Proteomes" id="UP001183246">
    <property type="component" value="Unassembled WGS sequence"/>
</dbReference>